<dbReference type="AlphaFoldDB" id="A0A4U7J9E5"/>
<gene>
    <name evidence="1" type="ORF">EHE19_019135</name>
</gene>
<accession>A0A4U7J9E5</accession>
<dbReference type="EMBL" id="CP061336">
    <property type="protein sequence ID" value="QNU66912.1"/>
    <property type="molecule type" value="Genomic_DNA"/>
</dbReference>
<name>A0A4U7J9E5_9FIRM</name>
<reference evidence="1 2" key="1">
    <citation type="submission" date="2020-09" db="EMBL/GenBank/DDBJ databases">
        <title>Characterization and genome sequencing of Ruminiclostridium sp. nov. MA18.</title>
        <authorList>
            <person name="Rettenmaier R."/>
            <person name="Kowollik M.-L."/>
            <person name="Liebl W."/>
            <person name="Zverlov V."/>
        </authorList>
    </citation>
    <scope>NUCLEOTIDE SEQUENCE [LARGE SCALE GENOMIC DNA]</scope>
    <source>
        <strain evidence="1 2">MA18</strain>
    </source>
</reference>
<evidence type="ECO:0008006" key="3">
    <source>
        <dbReference type="Google" id="ProtNLM"/>
    </source>
</evidence>
<sequence>MTQKSSFFNSINGDRKYNASDFADFFSSFIGNGVYPNPSTNLIVSAATGMNIKVAPGKAWINGYYYENTAELNLTIDVSDGVLKRIDRIVLKLDYLNRQIVLEVKKGTPASMPTTPEIIRNSDVYELVIADILINNGDTAINQANITDQRLNSSLCGIVHGTVEQVDTTEIFNQYQTSLLKFEQEKKAEFLAWIQELKVILDENTAGNLLNLINANSFDIQSLKNSATTHLSDYVRQPGYGVTSGSVNTYTLTLSPAPTAYVDGMGIVVKINVANTGASTINVNGLGAKAIVDSKGKALTSGKLRLNGTYSLKYNSTTGNFILQGSDSSGNATPADLLAGKTASTDAGDITGTIPSKGAATYNPSTAVQTIPAGQYLSGLQTIAAVTGTATAENVDSGKTFSSGSGINQVGTSTKRHWKTGKVTSTTSEYSGYYQCLVSGLLFKPKIVLWWADEVNSSYPGEGGFGVTDDSELPVMKYFDSYYDRTYTTKGFRGQGSSFYIRTESHANISFYNNSFIFYTGRLNASYNYIVIG</sequence>
<organism evidence="1 2">
    <name type="scientific">Ruminiclostridium herbifermentans</name>
    <dbReference type="NCBI Taxonomy" id="2488810"/>
    <lineage>
        <taxon>Bacteria</taxon>
        <taxon>Bacillati</taxon>
        <taxon>Bacillota</taxon>
        <taxon>Clostridia</taxon>
        <taxon>Eubacteriales</taxon>
        <taxon>Oscillospiraceae</taxon>
        <taxon>Ruminiclostridium</taxon>
    </lineage>
</organism>
<proteinExistence type="predicted"/>
<protein>
    <recommendedName>
        <fullName evidence="3">BppU N-terminal domain-containing protein</fullName>
    </recommendedName>
</protein>
<keyword evidence="2" id="KW-1185">Reference proteome</keyword>
<dbReference type="Proteomes" id="UP000306409">
    <property type="component" value="Chromosome"/>
</dbReference>
<dbReference type="OrthoDB" id="1740136at2"/>
<dbReference type="RefSeq" id="WP_137698747.1">
    <property type="nucleotide sequence ID" value="NZ_CP061336.1"/>
</dbReference>
<evidence type="ECO:0000313" key="1">
    <source>
        <dbReference type="EMBL" id="QNU66912.1"/>
    </source>
</evidence>
<dbReference type="KEGG" id="rher:EHE19_019135"/>
<evidence type="ECO:0000313" key="2">
    <source>
        <dbReference type="Proteomes" id="UP000306409"/>
    </source>
</evidence>